<feature type="region of interest" description="Disordered" evidence="1">
    <location>
        <begin position="1"/>
        <end position="62"/>
    </location>
</feature>
<organism evidence="4">
    <name type="scientific">Enterobius vermicularis</name>
    <name type="common">Human pinworm</name>
    <dbReference type="NCBI Taxonomy" id="51028"/>
    <lineage>
        <taxon>Eukaryota</taxon>
        <taxon>Metazoa</taxon>
        <taxon>Ecdysozoa</taxon>
        <taxon>Nematoda</taxon>
        <taxon>Chromadorea</taxon>
        <taxon>Rhabditida</taxon>
        <taxon>Spirurina</taxon>
        <taxon>Oxyuridomorpha</taxon>
        <taxon>Oxyuroidea</taxon>
        <taxon>Oxyuridae</taxon>
        <taxon>Enterobius</taxon>
    </lineage>
</organism>
<sequence length="131" mass="13992">MTLPRVSRNSRIVADNVQYDTPETDNGSTSANRRTPLPVVDTPSSAPNPAKSSSPKQSTRIIPTASVKRTANKHTLKPAKFKRKVGAKKPTTRPVREVVPRSSGIIAGASGTNQKPPLPTPIKPLFAVPHA</sequence>
<evidence type="ECO:0000313" key="2">
    <source>
        <dbReference type="EMBL" id="VDD92475.1"/>
    </source>
</evidence>
<feature type="region of interest" description="Disordered" evidence="1">
    <location>
        <begin position="83"/>
        <end position="123"/>
    </location>
</feature>
<evidence type="ECO:0000313" key="3">
    <source>
        <dbReference type="Proteomes" id="UP000274131"/>
    </source>
</evidence>
<proteinExistence type="predicted"/>
<evidence type="ECO:0000256" key="1">
    <source>
        <dbReference type="SAM" id="MobiDB-lite"/>
    </source>
</evidence>
<keyword evidence="3" id="KW-1185">Reference proteome</keyword>
<name>A0A0N4VB43_ENTVE</name>
<gene>
    <name evidence="2" type="ORF">EVEC_LOCUS7226</name>
</gene>
<dbReference type="EMBL" id="UXUI01008828">
    <property type="protein sequence ID" value="VDD92475.1"/>
    <property type="molecule type" value="Genomic_DNA"/>
</dbReference>
<dbReference type="WBParaSite" id="EVEC_0000774201-mRNA-1">
    <property type="protein sequence ID" value="EVEC_0000774201-mRNA-1"/>
    <property type="gene ID" value="EVEC_0000774201"/>
</dbReference>
<reference evidence="2 3" key="2">
    <citation type="submission" date="2018-10" db="EMBL/GenBank/DDBJ databases">
        <authorList>
            <consortium name="Pathogen Informatics"/>
        </authorList>
    </citation>
    <scope>NUCLEOTIDE SEQUENCE [LARGE SCALE GENOMIC DNA]</scope>
</reference>
<protein>
    <submittedName>
        <fullName evidence="2 4">Uncharacterized protein</fullName>
    </submittedName>
</protein>
<dbReference type="Proteomes" id="UP000274131">
    <property type="component" value="Unassembled WGS sequence"/>
</dbReference>
<evidence type="ECO:0000313" key="4">
    <source>
        <dbReference type="WBParaSite" id="EVEC_0000774201-mRNA-1"/>
    </source>
</evidence>
<reference evidence="4" key="1">
    <citation type="submission" date="2017-02" db="UniProtKB">
        <authorList>
            <consortium name="WormBaseParasite"/>
        </authorList>
    </citation>
    <scope>IDENTIFICATION</scope>
</reference>
<feature type="compositionally biased region" description="Polar residues" evidence="1">
    <location>
        <begin position="18"/>
        <end position="33"/>
    </location>
</feature>
<dbReference type="AlphaFoldDB" id="A0A0N4VB43"/>
<accession>A0A0N4VB43</accession>
<feature type="compositionally biased region" description="Low complexity" evidence="1">
    <location>
        <begin position="43"/>
        <end position="58"/>
    </location>
</feature>